<reference evidence="2 3" key="1">
    <citation type="journal article" date="2012" name="PLoS Pathog.">
        <title>Diverse lifestyles and strategies of plant pathogenesis encoded in the genomes of eighteen Dothideomycetes fungi.</title>
        <authorList>
            <person name="Ohm R.A."/>
            <person name="Feau N."/>
            <person name="Henrissat B."/>
            <person name="Schoch C.L."/>
            <person name="Horwitz B.A."/>
            <person name="Barry K.W."/>
            <person name="Condon B.J."/>
            <person name="Copeland A.C."/>
            <person name="Dhillon B."/>
            <person name="Glaser F."/>
            <person name="Hesse C.N."/>
            <person name="Kosti I."/>
            <person name="LaButti K."/>
            <person name="Lindquist E.A."/>
            <person name="Lucas S."/>
            <person name="Salamov A.A."/>
            <person name="Bradshaw R.E."/>
            <person name="Ciuffetti L."/>
            <person name="Hamelin R.C."/>
            <person name="Kema G.H.J."/>
            <person name="Lawrence C."/>
            <person name="Scott J.A."/>
            <person name="Spatafora J.W."/>
            <person name="Turgeon B.G."/>
            <person name="de Wit P.J.G.M."/>
            <person name="Zhong S."/>
            <person name="Goodwin S.B."/>
            <person name="Grigoriev I.V."/>
        </authorList>
    </citation>
    <scope>NUCLEOTIDE SEQUENCE [LARGE SCALE GENOMIC DNA]</scope>
    <source>
        <strain evidence="2 3">SO2202</strain>
    </source>
</reference>
<dbReference type="InterPro" id="IPR013103">
    <property type="entry name" value="RVT_2"/>
</dbReference>
<dbReference type="OMA" id="NTIXLNA"/>
<sequence>IDIKTTFLYSDIDIEIYVNLPLGFKVKGKVYKLKKVLYRLKQAPRIYFSLYLLDSVVFKKDNYFILVYVNNLLITRPNLKFI</sequence>
<dbReference type="HOGENOM" id="CLU_2564800_0_0_1"/>
<protein>
    <recommendedName>
        <fullName evidence="1">Reverse transcriptase Ty1/copia-type domain-containing protein</fullName>
    </recommendedName>
</protein>
<keyword evidence="3" id="KW-1185">Reference proteome</keyword>
<feature type="non-terminal residue" evidence="2">
    <location>
        <position position="1"/>
    </location>
</feature>
<dbReference type="Pfam" id="PF07727">
    <property type="entry name" value="RVT_2"/>
    <property type="match status" value="1"/>
</dbReference>
<gene>
    <name evidence="2" type="ORF">SEPMUDRAFT_53989</name>
</gene>
<evidence type="ECO:0000259" key="1">
    <source>
        <dbReference type="Pfam" id="PF07727"/>
    </source>
</evidence>
<dbReference type="RefSeq" id="XP_016756381.1">
    <property type="nucleotide sequence ID" value="XM_016909282.1"/>
</dbReference>
<accession>M3C8P8</accession>
<dbReference type="EMBL" id="KB456271">
    <property type="protein sequence ID" value="EMF08260.1"/>
    <property type="molecule type" value="Genomic_DNA"/>
</dbReference>
<dbReference type="OrthoDB" id="5022336at2759"/>
<proteinExistence type="predicted"/>
<organism evidence="2 3">
    <name type="scientific">Sphaerulina musiva (strain SO2202)</name>
    <name type="common">Poplar stem canker fungus</name>
    <name type="synonym">Septoria musiva</name>
    <dbReference type="NCBI Taxonomy" id="692275"/>
    <lineage>
        <taxon>Eukaryota</taxon>
        <taxon>Fungi</taxon>
        <taxon>Dikarya</taxon>
        <taxon>Ascomycota</taxon>
        <taxon>Pezizomycotina</taxon>
        <taxon>Dothideomycetes</taxon>
        <taxon>Dothideomycetidae</taxon>
        <taxon>Mycosphaerellales</taxon>
        <taxon>Mycosphaerellaceae</taxon>
        <taxon>Sphaerulina</taxon>
    </lineage>
</organism>
<evidence type="ECO:0000313" key="2">
    <source>
        <dbReference type="EMBL" id="EMF08260.1"/>
    </source>
</evidence>
<dbReference type="Proteomes" id="UP000016931">
    <property type="component" value="Unassembled WGS sequence"/>
</dbReference>
<evidence type="ECO:0000313" key="3">
    <source>
        <dbReference type="Proteomes" id="UP000016931"/>
    </source>
</evidence>
<feature type="domain" description="Reverse transcriptase Ty1/copia-type" evidence="1">
    <location>
        <begin position="1"/>
        <end position="68"/>
    </location>
</feature>
<dbReference type="AlphaFoldDB" id="M3C8P8"/>
<name>M3C8P8_SPHMS</name>
<dbReference type="GeneID" id="27906419"/>